<name>A0A1X2GDP1_9FUNG</name>
<keyword evidence="1" id="KW-0175">Coiled coil</keyword>
<dbReference type="PANTHER" id="PTHR12702:SF0">
    <property type="entry name" value="EXOCYST COMPLEX COMPONENT 6"/>
    <property type="match status" value="1"/>
</dbReference>
<proteinExistence type="predicted"/>
<dbReference type="Proteomes" id="UP000242146">
    <property type="component" value="Unassembled WGS sequence"/>
</dbReference>
<evidence type="ECO:0000256" key="1">
    <source>
        <dbReference type="ARBA" id="ARBA00023054"/>
    </source>
</evidence>
<gene>
    <name evidence="3" type="ORF">DM01DRAFT_1367710</name>
</gene>
<keyword evidence="4" id="KW-1185">Reference proteome</keyword>
<evidence type="ECO:0000313" key="4">
    <source>
        <dbReference type="Proteomes" id="UP000242146"/>
    </source>
</evidence>
<dbReference type="InterPro" id="IPR046361">
    <property type="entry name" value="EXOC6/Sec15_C"/>
</dbReference>
<reference evidence="3 4" key="1">
    <citation type="submission" date="2016-07" db="EMBL/GenBank/DDBJ databases">
        <title>Pervasive Adenine N6-methylation of Active Genes in Fungi.</title>
        <authorList>
            <consortium name="DOE Joint Genome Institute"/>
            <person name="Mondo S.J."/>
            <person name="Dannebaum R.O."/>
            <person name="Kuo R.C."/>
            <person name="Labutti K."/>
            <person name="Haridas S."/>
            <person name="Kuo A."/>
            <person name="Salamov A."/>
            <person name="Ahrendt S.R."/>
            <person name="Lipzen A."/>
            <person name="Sullivan W."/>
            <person name="Andreopoulos W.B."/>
            <person name="Clum A."/>
            <person name="Lindquist E."/>
            <person name="Daum C."/>
            <person name="Ramamoorthy G.K."/>
            <person name="Gryganskyi A."/>
            <person name="Culley D."/>
            <person name="Magnuson J.K."/>
            <person name="James T.Y."/>
            <person name="O'Malley M.A."/>
            <person name="Stajich J.E."/>
            <person name="Spatafora J.W."/>
            <person name="Visel A."/>
            <person name="Grigoriev I.V."/>
        </authorList>
    </citation>
    <scope>NUCLEOTIDE SEQUENCE [LARGE SCALE GENOMIC DNA]</scope>
    <source>
        <strain evidence="3 4">NRRL 3301</strain>
    </source>
</reference>
<dbReference type="AlphaFoldDB" id="A0A1X2GDP1"/>
<dbReference type="InterPro" id="IPR007225">
    <property type="entry name" value="EXOC6/Sec15"/>
</dbReference>
<dbReference type="GO" id="GO:0000145">
    <property type="term" value="C:exocyst"/>
    <property type="evidence" value="ECO:0007669"/>
    <property type="project" value="TreeGrafter"/>
</dbReference>
<evidence type="ECO:0000313" key="3">
    <source>
        <dbReference type="EMBL" id="ORX51320.1"/>
    </source>
</evidence>
<dbReference type="Gene3D" id="1.20.58.670">
    <property type="entry name" value="Dsl1p vesicle tethering complex, Tip20p subunit, domain D"/>
    <property type="match status" value="1"/>
</dbReference>
<dbReference type="InterPro" id="IPR042044">
    <property type="entry name" value="EXOC6PINT-1/Sec15/Tip20_C_dom2"/>
</dbReference>
<organism evidence="3 4">
    <name type="scientific">Hesseltinella vesiculosa</name>
    <dbReference type="NCBI Taxonomy" id="101127"/>
    <lineage>
        <taxon>Eukaryota</taxon>
        <taxon>Fungi</taxon>
        <taxon>Fungi incertae sedis</taxon>
        <taxon>Mucoromycota</taxon>
        <taxon>Mucoromycotina</taxon>
        <taxon>Mucoromycetes</taxon>
        <taxon>Mucorales</taxon>
        <taxon>Cunninghamellaceae</taxon>
        <taxon>Hesseltinella</taxon>
    </lineage>
</organism>
<dbReference type="EMBL" id="MCGT01000021">
    <property type="protein sequence ID" value="ORX51320.1"/>
    <property type="molecule type" value="Genomic_DNA"/>
</dbReference>
<dbReference type="GO" id="GO:0016020">
    <property type="term" value="C:membrane"/>
    <property type="evidence" value="ECO:0007669"/>
    <property type="project" value="TreeGrafter"/>
</dbReference>
<comment type="caution">
    <text evidence="3">The sequence shown here is derived from an EMBL/GenBank/DDBJ whole genome shotgun (WGS) entry which is preliminary data.</text>
</comment>
<sequence>MPDASALTQEALLNFDTDVRFLEEFIQGLGDPTVVDTFFELRQLIQLATSDNPEEYLTPHLRSKLYERVRGPDVINLFEKLLRGLPNPNTNNLTTRQRSHRKALENVARILRSVHTSSK</sequence>
<dbReference type="STRING" id="101127.A0A1X2GDP1"/>
<dbReference type="Pfam" id="PF04091">
    <property type="entry name" value="Sec15_C"/>
    <property type="match status" value="1"/>
</dbReference>
<dbReference type="GO" id="GO:0090522">
    <property type="term" value="P:vesicle tethering involved in exocytosis"/>
    <property type="evidence" value="ECO:0007669"/>
    <property type="project" value="InterPro"/>
</dbReference>
<dbReference type="PANTHER" id="PTHR12702">
    <property type="entry name" value="SEC15"/>
    <property type="match status" value="1"/>
</dbReference>
<protein>
    <recommendedName>
        <fullName evidence="2">Exocyst complex subunit EXOC6/Sec15 C-terminal domain-containing protein</fullName>
    </recommendedName>
</protein>
<evidence type="ECO:0000259" key="2">
    <source>
        <dbReference type="Pfam" id="PF04091"/>
    </source>
</evidence>
<dbReference type="OrthoDB" id="10267033at2759"/>
<feature type="domain" description="Exocyst complex subunit EXOC6/Sec15 C-terminal" evidence="2">
    <location>
        <begin position="3"/>
        <end position="80"/>
    </location>
</feature>
<dbReference type="GO" id="GO:0006893">
    <property type="term" value="P:Golgi to plasma membrane transport"/>
    <property type="evidence" value="ECO:0007669"/>
    <property type="project" value="TreeGrafter"/>
</dbReference>
<dbReference type="GO" id="GO:0006886">
    <property type="term" value="P:intracellular protein transport"/>
    <property type="evidence" value="ECO:0007669"/>
    <property type="project" value="InterPro"/>
</dbReference>
<accession>A0A1X2GDP1</accession>